<gene>
    <name evidence="1" type="ORF">PITG_01562</name>
</gene>
<dbReference type="OrthoDB" id="146958at2759"/>
<name>D0MTJ3_PHYIT</name>
<evidence type="ECO:0000313" key="2">
    <source>
        <dbReference type="Proteomes" id="UP000006643"/>
    </source>
</evidence>
<dbReference type="VEuPathDB" id="FungiDB:PITG_01562"/>
<proteinExistence type="predicted"/>
<dbReference type="KEGG" id="pif:PITG_01562"/>
<accession>D0MTJ3</accession>
<dbReference type="AlphaFoldDB" id="D0MTJ3"/>
<reference evidence="2" key="1">
    <citation type="journal article" date="2009" name="Nature">
        <title>Genome sequence and analysis of the Irish potato famine pathogen Phytophthora infestans.</title>
        <authorList>
            <consortium name="The Broad Institute Genome Sequencing Platform"/>
            <person name="Haas B.J."/>
            <person name="Kamoun S."/>
            <person name="Zody M.C."/>
            <person name="Jiang R.H."/>
            <person name="Handsaker R.E."/>
            <person name="Cano L.M."/>
            <person name="Grabherr M."/>
            <person name="Kodira C.D."/>
            <person name="Raffaele S."/>
            <person name="Torto-Alalibo T."/>
            <person name="Bozkurt T.O."/>
            <person name="Ah-Fong A.M."/>
            <person name="Alvarado L."/>
            <person name="Anderson V.L."/>
            <person name="Armstrong M.R."/>
            <person name="Avrova A."/>
            <person name="Baxter L."/>
            <person name="Beynon J."/>
            <person name="Boevink P.C."/>
            <person name="Bollmann S.R."/>
            <person name="Bos J.I."/>
            <person name="Bulone V."/>
            <person name="Cai G."/>
            <person name="Cakir C."/>
            <person name="Carrington J.C."/>
            <person name="Chawner M."/>
            <person name="Conti L."/>
            <person name="Costanzo S."/>
            <person name="Ewan R."/>
            <person name="Fahlgren N."/>
            <person name="Fischbach M.A."/>
            <person name="Fugelstad J."/>
            <person name="Gilroy E.M."/>
            <person name="Gnerre S."/>
            <person name="Green P.J."/>
            <person name="Grenville-Briggs L.J."/>
            <person name="Griffith J."/>
            <person name="Grunwald N.J."/>
            <person name="Horn K."/>
            <person name="Horner N.R."/>
            <person name="Hu C.H."/>
            <person name="Huitema E."/>
            <person name="Jeong D.H."/>
            <person name="Jones A.M."/>
            <person name="Jones J.D."/>
            <person name="Jones R.W."/>
            <person name="Karlsson E.K."/>
            <person name="Kunjeti S.G."/>
            <person name="Lamour K."/>
            <person name="Liu Z."/>
            <person name="Ma L."/>
            <person name="Maclean D."/>
            <person name="Chibucos M.C."/>
            <person name="McDonald H."/>
            <person name="McWalters J."/>
            <person name="Meijer H.J."/>
            <person name="Morgan W."/>
            <person name="Morris P.F."/>
            <person name="Munro C.A."/>
            <person name="O'Neill K."/>
            <person name="Ospina-Giraldo M."/>
            <person name="Pinzon A."/>
            <person name="Pritchard L."/>
            <person name="Ramsahoye B."/>
            <person name="Ren Q."/>
            <person name="Restrepo S."/>
            <person name="Roy S."/>
            <person name="Sadanandom A."/>
            <person name="Savidor A."/>
            <person name="Schornack S."/>
            <person name="Schwartz D.C."/>
            <person name="Schumann U.D."/>
            <person name="Schwessinger B."/>
            <person name="Seyer L."/>
            <person name="Sharpe T."/>
            <person name="Silvar C."/>
            <person name="Song J."/>
            <person name="Studholme D.J."/>
            <person name="Sykes S."/>
            <person name="Thines M."/>
            <person name="van de Vondervoort P.J."/>
            <person name="Phuntumart V."/>
            <person name="Wawra S."/>
            <person name="Weide R."/>
            <person name="Win J."/>
            <person name="Young C."/>
            <person name="Zhou S."/>
            <person name="Fry W."/>
            <person name="Meyers B.C."/>
            <person name="van West P."/>
            <person name="Ristaino J."/>
            <person name="Govers F."/>
            <person name="Birch P.R."/>
            <person name="Whisson S.C."/>
            <person name="Judelson H.S."/>
            <person name="Nusbaum C."/>
        </authorList>
    </citation>
    <scope>NUCLEOTIDE SEQUENCE [LARGE SCALE GENOMIC DNA]</scope>
    <source>
        <strain evidence="2">T30-4</strain>
    </source>
</reference>
<dbReference type="EMBL" id="DS028119">
    <property type="protein sequence ID" value="EEY61290.1"/>
    <property type="molecule type" value="Genomic_DNA"/>
</dbReference>
<dbReference type="HOGENOM" id="CLU_1424051_0_0_1"/>
<sequence length="191" mass="22178">MLGRSSGTIYLTKNQVSLHAPEVSITARSFDLLRSYKLLILPYTRSRCCDNDSHTHSHHLRKIQVPVKELPTYLAFMLVRQRIKPRLFEVAHGLSVSVSLRADVAEVLASTALPHYPEVKLTFPEAPYMKRVSIAERSRLHARSKKILKVWFKCERKLDEHIVHYQQLEQEGRVFDTTPQKSKYILHPHDN</sequence>
<dbReference type="Proteomes" id="UP000006643">
    <property type="component" value="Unassembled WGS sequence"/>
</dbReference>
<evidence type="ECO:0000313" key="1">
    <source>
        <dbReference type="EMBL" id="EEY61290.1"/>
    </source>
</evidence>
<protein>
    <submittedName>
        <fullName evidence="1">Uncharacterized protein</fullName>
    </submittedName>
</protein>
<keyword evidence="2" id="KW-1185">Reference proteome</keyword>
<dbReference type="RefSeq" id="XP_002908207.1">
    <property type="nucleotide sequence ID" value="XM_002908161.1"/>
</dbReference>
<organism evidence="1 2">
    <name type="scientific">Phytophthora infestans (strain T30-4)</name>
    <name type="common">Potato late blight agent</name>
    <dbReference type="NCBI Taxonomy" id="403677"/>
    <lineage>
        <taxon>Eukaryota</taxon>
        <taxon>Sar</taxon>
        <taxon>Stramenopiles</taxon>
        <taxon>Oomycota</taxon>
        <taxon>Peronosporomycetes</taxon>
        <taxon>Peronosporales</taxon>
        <taxon>Peronosporaceae</taxon>
        <taxon>Phytophthora</taxon>
    </lineage>
</organism>
<dbReference type="GeneID" id="9468905"/>
<dbReference type="InParanoid" id="D0MTJ3"/>